<keyword evidence="1" id="KW-1185">Reference proteome</keyword>
<reference evidence="2" key="1">
    <citation type="submission" date="2017-02" db="UniProtKB">
        <authorList>
            <consortium name="WormBaseParasite"/>
        </authorList>
    </citation>
    <scope>IDENTIFICATION</scope>
</reference>
<evidence type="ECO:0000313" key="1">
    <source>
        <dbReference type="Proteomes" id="UP000038045"/>
    </source>
</evidence>
<organism evidence="1 2">
    <name type="scientific">Parastrongyloides trichosuri</name>
    <name type="common">Possum-specific nematode worm</name>
    <dbReference type="NCBI Taxonomy" id="131310"/>
    <lineage>
        <taxon>Eukaryota</taxon>
        <taxon>Metazoa</taxon>
        <taxon>Ecdysozoa</taxon>
        <taxon>Nematoda</taxon>
        <taxon>Chromadorea</taxon>
        <taxon>Rhabditida</taxon>
        <taxon>Tylenchina</taxon>
        <taxon>Panagrolaimomorpha</taxon>
        <taxon>Strongyloidoidea</taxon>
        <taxon>Strongyloididae</taxon>
        <taxon>Parastrongyloides</taxon>
    </lineage>
</organism>
<name>A0A0N4Z9P7_PARTI</name>
<evidence type="ECO:0000313" key="2">
    <source>
        <dbReference type="WBParaSite" id="PTRK_0000407800.1"/>
    </source>
</evidence>
<dbReference type="Proteomes" id="UP000038045">
    <property type="component" value="Unplaced"/>
</dbReference>
<sequence length="229" mass="26319">MNRRSSVVLEKLLDVVSLDDVVKIFNEEPMKMRSDKKIMDWKRCCVLLNLPESLSDKLKQKAKKLGFYERIKELEGAKLEEAKMLRVELEKKQLYEKRCLEIEEAANKIKNASTIKDLDLTVEDDEVENTTKVCEEIQLTNNLNINMDPPQNSSSSSNLPLDTNLDYTGILYNTAYNNKLISLAHKHLYAQKRGLLVNWQAICRELQIGNHEANKIRKIASRLGSSNLP</sequence>
<dbReference type="WBParaSite" id="PTRK_0000407800.1">
    <property type="protein sequence ID" value="PTRK_0000407800.1"/>
    <property type="gene ID" value="PTRK_0000407800"/>
</dbReference>
<accession>A0A0N4Z9P7</accession>
<protein>
    <submittedName>
        <fullName evidence="2">Transcription factor</fullName>
    </submittedName>
</protein>
<proteinExistence type="predicted"/>
<dbReference type="AlphaFoldDB" id="A0A0N4Z9P7"/>